<reference evidence="1 2" key="1">
    <citation type="journal article" date="2004" name="Science">
        <title>The genome of the diatom Thalassiosira pseudonana: ecology, evolution, and metabolism.</title>
        <authorList>
            <person name="Armbrust E.V."/>
            <person name="Berges J.A."/>
            <person name="Bowler C."/>
            <person name="Green B.R."/>
            <person name="Martinez D."/>
            <person name="Putnam N.H."/>
            <person name="Zhou S."/>
            <person name="Allen A.E."/>
            <person name="Apt K.E."/>
            <person name="Bechner M."/>
            <person name="Brzezinski M.A."/>
            <person name="Chaal B.K."/>
            <person name="Chiovitti A."/>
            <person name="Davis A.K."/>
            <person name="Demarest M.S."/>
            <person name="Detter J.C."/>
            <person name="Glavina T."/>
            <person name="Goodstein D."/>
            <person name="Hadi M.Z."/>
            <person name="Hellsten U."/>
            <person name="Hildebrand M."/>
            <person name="Jenkins B.D."/>
            <person name="Jurka J."/>
            <person name="Kapitonov V.V."/>
            <person name="Kroger N."/>
            <person name="Lau W.W."/>
            <person name="Lane T.W."/>
            <person name="Larimer F.W."/>
            <person name="Lippmeier J.C."/>
            <person name="Lucas S."/>
            <person name="Medina M."/>
            <person name="Montsant A."/>
            <person name="Obornik M."/>
            <person name="Parker M.S."/>
            <person name="Palenik B."/>
            <person name="Pazour G.J."/>
            <person name="Richardson P.M."/>
            <person name="Rynearson T.A."/>
            <person name="Saito M.A."/>
            <person name="Schwartz D.C."/>
            <person name="Thamatrakoln K."/>
            <person name="Valentin K."/>
            <person name="Vardi A."/>
            <person name="Wilkerson F.P."/>
            <person name="Rokhsar D.S."/>
        </authorList>
    </citation>
    <scope>NUCLEOTIDE SEQUENCE [LARGE SCALE GENOMIC DNA]</scope>
    <source>
        <strain evidence="1 2">CCMP1335</strain>
    </source>
</reference>
<reference evidence="1 2" key="2">
    <citation type="journal article" date="2008" name="Nature">
        <title>The Phaeodactylum genome reveals the evolutionary history of diatom genomes.</title>
        <authorList>
            <person name="Bowler C."/>
            <person name="Allen A.E."/>
            <person name="Badger J.H."/>
            <person name="Grimwood J."/>
            <person name="Jabbari K."/>
            <person name="Kuo A."/>
            <person name="Maheswari U."/>
            <person name="Martens C."/>
            <person name="Maumus F."/>
            <person name="Otillar R.P."/>
            <person name="Rayko E."/>
            <person name="Salamov A."/>
            <person name="Vandepoele K."/>
            <person name="Beszteri B."/>
            <person name="Gruber A."/>
            <person name="Heijde M."/>
            <person name="Katinka M."/>
            <person name="Mock T."/>
            <person name="Valentin K."/>
            <person name="Verret F."/>
            <person name="Berges J.A."/>
            <person name="Brownlee C."/>
            <person name="Cadoret J.P."/>
            <person name="Chiovitti A."/>
            <person name="Choi C.J."/>
            <person name="Coesel S."/>
            <person name="De Martino A."/>
            <person name="Detter J.C."/>
            <person name="Durkin C."/>
            <person name="Falciatore A."/>
            <person name="Fournet J."/>
            <person name="Haruta M."/>
            <person name="Huysman M.J."/>
            <person name="Jenkins B.D."/>
            <person name="Jiroutova K."/>
            <person name="Jorgensen R.E."/>
            <person name="Joubert Y."/>
            <person name="Kaplan A."/>
            <person name="Kroger N."/>
            <person name="Kroth P.G."/>
            <person name="La Roche J."/>
            <person name="Lindquist E."/>
            <person name="Lommer M."/>
            <person name="Martin-Jezequel V."/>
            <person name="Lopez P.J."/>
            <person name="Lucas S."/>
            <person name="Mangogna M."/>
            <person name="McGinnis K."/>
            <person name="Medlin L.K."/>
            <person name="Montsant A."/>
            <person name="Oudot-Le Secq M.P."/>
            <person name="Napoli C."/>
            <person name="Obornik M."/>
            <person name="Parker M.S."/>
            <person name="Petit J.L."/>
            <person name="Porcel B.M."/>
            <person name="Poulsen N."/>
            <person name="Robison M."/>
            <person name="Rychlewski L."/>
            <person name="Rynearson T.A."/>
            <person name="Schmutz J."/>
            <person name="Shapiro H."/>
            <person name="Siaut M."/>
            <person name="Stanley M."/>
            <person name="Sussman M.R."/>
            <person name="Taylor A.R."/>
            <person name="Vardi A."/>
            <person name="von Dassow P."/>
            <person name="Vyverman W."/>
            <person name="Willis A."/>
            <person name="Wyrwicz L.S."/>
            <person name="Rokhsar D.S."/>
            <person name="Weissenbach J."/>
            <person name="Armbrust E.V."/>
            <person name="Green B.R."/>
            <person name="Van de Peer Y."/>
            <person name="Grigoriev I.V."/>
        </authorList>
    </citation>
    <scope>NUCLEOTIDE SEQUENCE [LARGE SCALE GENOMIC DNA]</scope>
    <source>
        <strain evidence="1 2">CCMP1335</strain>
    </source>
</reference>
<name>B8CEW9_THAPS</name>
<dbReference type="EMBL" id="CM000652">
    <property type="protein sequence ID" value="EED87975.1"/>
    <property type="molecule type" value="Genomic_DNA"/>
</dbReference>
<sequence length="280" mass="32254">MWDKGKLSSESGREVSSEIHLCQMLLNEWTEQLQTHLKNVVQSGLVGLFDTPYPYFAPQLLQLASEWRTASPIIAMTERDPKGWANSRSKNHGLLICREEYSYESLGASEFDVLGCVSRAFEERSVVQTELSTKTYSALHFWDVFHYRSHNEPVDAEFQRGMERQMELHQQQYLPLANYTPDFFGIHTQSTTHEAIREEDVAIDIRKQISSAQSSWSEKYTTPLTCRGRVNWEIQNDTFVELYHLPKTCGLSKSGKAEKGRTGMIPLMPLKVIEPSKWQE</sequence>
<evidence type="ECO:0000313" key="1">
    <source>
        <dbReference type="EMBL" id="EED87975.1"/>
    </source>
</evidence>
<accession>B8CEW9</accession>
<dbReference type="PaxDb" id="35128-Thaps25647"/>
<organism evidence="1 2">
    <name type="scientific">Thalassiosira pseudonana</name>
    <name type="common">Marine diatom</name>
    <name type="synonym">Cyclotella nana</name>
    <dbReference type="NCBI Taxonomy" id="35128"/>
    <lineage>
        <taxon>Eukaryota</taxon>
        <taxon>Sar</taxon>
        <taxon>Stramenopiles</taxon>
        <taxon>Ochrophyta</taxon>
        <taxon>Bacillariophyta</taxon>
        <taxon>Coscinodiscophyceae</taxon>
        <taxon>Thalassiosirophycidae</taxon>
        <taxon>Thalassiosirales</taxon>
        <taxon>Thalassiosiraceae</taxon>
        <taxon>Thalassiosira</taxon>
    </lineage>
</organism>
<gene>
    <name evidence="1" type="ORF">THAPSDRAFT_25647</name>
</gene>
<protein>
    <submittedName>
        <fullName evidence="1">Uncharacterized protein</fullName>
    </submittedName>
</protein>
<dbReference type="eggNOG" id="ENOG502T7EZ">
    <property type="taxonomic scope" value="Eukaryota"/>
</dbReference>
<dbReference type="AlphaFoldDB" id="B8CEW9"/>
<dbReference type="RefSeq" id="XP_002294615.1">
    <property type="nucleotide sequence ID" value="XM_002294579.1"/>
</dbReference>
<proteinExistence type="predicted"/>
<dbReference type="KEGG" id="tps:THAPSDRAFT_25647"/>
<keyword evidence="2" id="KW-1185">Reference proteome</keyword>
<evidence type="ECO:0000313" key="2">
    <source>
        <dbReference type="Proteomes" id="UP000001449"/>
    </source>
</evidence>
<dbReference type="InParanoid" id="B8CEW9"/>
<dbReference type="HOGENOM" id="CLU_995664_0_0_1"/>
<dbReference type="GeneID" id="7443384"/>
<dbReference type="Proteomes" id="UP000001449">
    <property type="component" value="Chromosome 20"/>
</dbReference>